<evidence type="ECO:0000256" key="1">
    <source>
        <dbReference type="SAM" id="Phobius"/>
    </source>
</evidence>
<evidence type="ECO:0000313" key="3">
    <source>
        <dbReference type="Proteomes" id="UP000321812"/>
    </source>
</evidence>
<organism evidence="2 3">
    <name type="scientific">Campylobacter hyointestinalis</name>
    <dbReference type="NCBI Taxonomy" id="198"/>
    <lineage>
        <taxon>Bacteria</taxon>
        <taxon>Pseudomonadati</taxon>
        <taxon>Campylobacterota</taxon>
        <taxon>Epsilonproteobacteria</taxon>
        <taxon>Campylobacterales</taxon>
        <taxon>Campylobacteraceae</taxon>
        <taxon>Campylobacter</taxon>
    </lineage>
</organism>
<dbReference type="Proteomes" id="UP000321812">
    <property type="component" value="Unassembled WGS sequence"/>
</dbReference>
<evidence type="ECO:0000313" key="2">
    <source>
        <dbReference type="EMBL" id="TWO19536.1"/>
    </source>
</evidence>
<dbReference type="EMBL" id="VOAP01000016">
    <property type="protein sequence ID" value="TWO19536.1"/>
    <property type="molecule type" value="Genomic_DNA"/>
</dbReference>
<keyword evidence="1" id="KW-0472">Membrane</keyword>
<accession>A0A562XCX7</accession>
<reference evidence="2 3" key="1">
    <citation type="submission" date="2019-07" db="EMBL/GenBank/DDBJ databases">
        <title>Rapid identification of Enteric Bacteria from Whole Genome Sequences (WGS) using Average Nucleotide Identity (ANI).</title>
        <authorList>
            <person name="Lane C."/>
        </authorList>
    </citation>
    <scope>NUCLEOTIDE SEQUENCE [LARGE SCALE GENOMIC DNA]</scope>
    <source>
        <strain evidence="2 3">D2411</strain>
    </source>
</reference>
<keyword evidence="1" id="KW-1133">Transmembrane helix</keyword>
<proteinExistence type="predicted"/>
<keyword evidence="1" id="KW-0812">Transmembrane</keyword>
<dbReference type="RefSeq" id="WP_111949625.1">
    <property type="nucleotide sequence ID" value="NZ_VOAP01000016.1"/>
</dbReference>
<dbReference type="AlphaFoldDB" id="A0A562XCX7"/>
<feature type="transmembrane region" description="Helical" evidence="1">
    <location>
        <begin position="32"/>
        <end position="49"/>
    </location>
</feature>
<feature type="transmembrane region" description="Helical" evidence="1">
    <location>
        <begin position="55"/>
        <end position="75"/>
    </location>
</feature>
<sequence>MILEPKSIAGHIHVLKNHTKDYLGTKSTIEKILVWLALIVSIIGLLGSIKTFSVGTFFLGLFLILVIILCIWILPKIKAFAKLLKFIDNYKT</sequence>
<comment type="caution">
    <text evidence="2">The sequence shown here is derived from an EMBL/GenBank/DDBJ whole genome shotgun (WGS) entry which is preliminary data.</text>
</comment>
<name>A0A562XCX7_CAMHY</name>
<protein>
    <submittedName>
        <fullName evidence="2">DUF3810 domain-containing protein</fullName>
    </submittedName>
</protein>
<gene>
    <name evidence="2" type="ORF">YZ82_05380</name>
</gene>